<dbReference type="Proteomes" id="UP001202243">
    <property type="component" value="Unassembled WGS sequence"/>
</dbReference>
<name>A0ABT0WQT3_9BURK</name>
<comment type="caution">
    <text evidence="2">The sequence shown here is derived from an EMBL/GenBank/DDBJ whole genome shotgun (WGS) entry which is preliminary data.</text>
</comment>
<feature type="transmembrane region" description="Helical" evidence="1">
    <location>
        <begin position="38"/>
        <end position="56"/>
    </location>
</feature>
<proteinExistence type="predicted"/>
<accession>A0ABT0WQT3</accession>
<sequence>MRHWLGKFSRSDMKVTTAMEFRIERSDGGRPLPNRRGIVLGIAVSLLLHGALIYLWRHVQPAARMDTAPRVESIAVWIRPLAAKPPPPPAEVVKPKREPKPISKPKLATVRETPAATVTPAASPQAITVVPASPATPAASADTFRQETPETPKFDMDAARKTARKMAGERDPSKVGTAVGQIPDKPLQTETQLARDIAQGKRGDCRTAYSGAGLLAPVLMLLDKKDSGCKW</sequence>
<evidence type="ECO:0000256" key="1">
    <source>
        <dbReference type="SAM" id="Phobius"/>
    </source>
</evidence>
<keyword evidence="1" id="KW-0812">Transmembrane</keyword>
<dbReference type="RefSeq" id="WP_251349681.1">
    <property type="nucleotide sequence ID" value="NZ_JAMQGR010000002.1"/>
</dbReference>
<evidence type="ECO:0008006" key="4">
    <source>
        <dbReference type="Google" id="ProtNLM"/>
    </source>
</evidence>
<keyword evidence="3" id="KW-1185">Reference proteome</keyword>
<protein>
    <recommendedName>
        <fullName evidence="4">Energy transducer TonB</fullName>
    </recommendedName>
</protein>
<reference evidence="2 3" key="1">
    <citation type="submission" date="2022-06" db="EMBL/GenBank/DDBJ databases">
        <title>Janthinobacterium kumbetensis sp. nov., isolated from spring water in Turkey.</title>
        <authorList>
            <person name="Inan Bektas K."/>
            <person name="Belduz A.A."/>
            <person name="Canakci S."/>
            <person name="Nalcaoglu A."/>
            <person name="Ceylan E."/>
            <person name="Kati H."/>
        </authorList>
    </citation>
    <scope>NUCLEOTIDE SEQUENCE [LARGE SCALE GENOMIC DNA]</scope>
    <source>
        <strain evidence="2 3">GK</strain>
    </source>
</reference>
<keyword evidence="1" id="KW-0472">Membrane</keyword>
<keyword evidence="1" id="KW-1133">Transmembrane helix</keyword>
<dbReference type="EMBL" id="JAMQGR010000002">
    <property type="protein sequence ID" value="MCM2566099.1"/>
    <property type="molecule type" value="Genomic_DNA"/>
</dbReference>
<evidence type="ECO:0000313" key="3">
    <source>
        <dbReference type="Proteomes" id="UP001202243"/>
    </source>
</evidence>
<evidence type="ECO:0000313" key="2">
    <source>
        <dbReference type="EMBL" id="MCM2566099.1"/>
    </source>
</evidence>
<gene>
    <name evidence="2" type="ORF">NCG91_10860</name>
</gene>
<organism evidence="2 3">
    <name type="scientific">Janthinobacterium kumbetense</name>
    <dbReference type="NCBI Taxonomy" id="2950280"/>
    <lineage>
        <taxon>Bacteria</taxon>
        <taxon>Pseudomonadati</taxon>
        <taxon>Pseudomonadota</taxon>
        <taxon>Betaproteobacteria</taxon>
        <taxon>Burkholderiales</taxon>
        <taxon>Oxalobacteraceae</taxon>
        <taxon>Janthinobacterium</taxon>
    </lineage>
</organism>